<sequence>MQSSDMTLNVLLGTEIPLIRRQINHCSEDFIQCTSIMVPQHDVQIVNGLDFL</sequence>
<reference evidence="1 2" key="1">
    <citation type="journal article" date="2012" name="Eukaryot. Cell">
        <title>Genome sequence of the fungus Glarea lozoyensis: the first genome sequence of a species from the Helotiaceae family.</title>
        <authorList>
            <person name="Youssar L."/>
            <person name="Gruening B.A."/>
            <person name="Erxleben A."/>
            <person name="Guenther S."/>
            <person name="Huettel W."/>
        </authorList>
    </citation>
    <scope>NUCLEOTIDE SEQUENCE [LARGE SCALE GENOMIC DNA]</scope>
    <source>
        <strain evidence="2">ATCC 74030 / MF5533</strain>
    </source>
</reference>
<evidence type="ECO:0000313" key="1">
    <source>
        <dbReference type="EMBL" id="EHK97869.1"/>
    </source>
</evidence>
<dbReference type="AlphaFoldDB" id="H0EUD3"/>
<accession>H0EUD3</accession>
<dbReference type="HOGENOM" id="CLU_3087416_0_0_1"/>
<protein>
    <submittedName>
        <fullName evidence="1">Uncharacterized protein</fullName>
    </submittedName>
</protein>
<dbReference type="InParanoid" id="H0EUD3"/>
<gene>
    <name evidence="1" type="ORF">M7I_6367</name>
</gene>
<evidence type="ECO:0000313" key="2">
    <source>
        <dbReference type="Proteomes" id="UP000005446"/>
    </source>
</evidence>
<organism evidence="1 2">
    <name type="scientific">Glarea lozoyensis (strain ATCC 74030 / MF5533)</name>
    <dbReference type="NCBI Taxonomy" id="1104152"/>
    <lineage>
        <taxon>Eukaryota</taxon>
        <taxon>Fungi</taxon>
        <taxon>Dikarya</taxon>
        <taxon>Ascomycota</taxon>
        <taxon>Pezizomycotina</taxon>
        <taxon>Leotiomycetes</taxon>
        <taxon>Helotiales</taxon>
        <taxon>Helotiaceae</taxon>
        <taxon>Glarea</taxon>
    </lineage>
</organism>
<dbReference type="Proteomes" id="UP000005446">
    <property type="component" value="Unassembled WGS sequence"/>
</dbReference>
<proteinExistence type="predicted"/>
<dbReference type="EMBL" id="AGUE01000170">
    <property type="protein sequence ID" value="EHK97869.1"/>
    <property type="molecule type" value="Genomic_DNA"/>
</dbReference>
<name>H0EUD3_GLAL7</name>
<comment type="caution">
    <text evidence="1">The sequence shown here is derived from an EMBL/GenBank/DDBJ whole genome shotgun (WGS) entry which is preliminary data.</text>
</comment>
<keyword evidence="2" id="KW-1185">Reference proteome</keyword>